<organism evidence="3 4">
    <name type="scientific">Massilia atriviolacea</name>
    <dbReference type="NCBI Taxonomy" id="2495579"/>
    <lineage>
        <taxon>Bacteria</taxon>
        <taxon>Pseudomonadati</taxon>
        <taxon>Pseudomonadota</taxon>
        <taxon>Betaproteobacteria</taxon>
        <taxon>Burkholderiales</taxon>
        <taxon>Oxalobacteraceae</taxon>
        <taxon>Telluria group</taxon>
        <taxon>Massilia</taxon>
    </lineage>
</organism>
<gene>
    <name evidence="3" type="ORF">EJB06_24540</name>
</gene>
<feature type="domain" description="Zinc finger/thioredoxin putative" evidence="2">
    <location>
        <begin position="3"/>
        <end position="38"/>
    </location>
</feature>
<sequence>MALATRCPHCSTTFRVASDQLKLRGGIVRCGACNEIFDGNAALVELDALPPVVPSPAESPAAAAAPNVPVGAPAAGAAAAGAAATGPVSTLQMDTSFVPVWLRQQPAPAPQAAPEPIAPVPAPEPEPALTAAPEPEPEPEPAPVAQAEPVQEHEPEPAPPRTKPFIPLSIATFVEPEDMYDEPYAAPYVEPEPQPAVWRGKSKTPWPTIDIGADGDTTPDAAIAPFPIDMPVDEEIVAIAPPEDAFESDFGELSFNEPLLDLNYPAAPVRDPDARIEPVLFEPEREEPAFVEPAFAEPAFVEPAFVEPRFSEPAFAEPMLVEPAPSDLPSEPMSIEPAGAEPAESLAPVFDEAVRVEPAVAEPDEFLPPLVEPVFDEPVGVAPTAAEPDPFLPPLIEPVFDEPVRVAPTAAEPDPFLPPAVEPVFDEPVQVEPTAAEPDPFLPPAVEPVFDEPVQVEPTAAEPDPFLPPAVEPVFDEPVQVEPTAAEPDPFLPPAVEPVFDEPVQAEPADVLGAQVDPVHVEPAVEKPARAKRSVSKPARFEPLVIEHGYDEPGHTVMVLSYAEETDDHVRSDAFAGPNTEPLVRDLEHAPLPLLRQSSGDKPAKAAAAAPPPPPAPVVSEPEHDEPDFLRRSRELEEKQGARRIALVLGSVVLAILLVAQGVTTFRNILVAKFPAVKPMLVSACATLGCKLELPAQIDSLSIETGELQSLGSNAFTLSTLLRNQSDLTQAWPNVELALTDGNDKTLLRRVVVPAEYLPKGTVVGKGFTARSEQGIKLTFEVKQIKASGYRIAIFYP</sequence>
<dbReference type="OrthoDB" id="5294582at2"/>
<dbReference type="InterPro" id="IPR011723">
    <property type="entry name" value="Znf/thioredoxin_put"/>
</dbReference>
<reference evidence="3 4" key="1">
    <citation type="submission" date="2018-12" db="EMBL/GenBank/DDBJ databases">
        <authorList>
            <person name="Yang E."/>
        </authorList>
    </citation>
    <scope>NUCLEOTIDE SEQUENCE [LARGE SCALE GENOMIC DNA]</scope>
    <source>
        <strain evidence="3 4">SOD</strain>
    </source>
</reference>
<keyword evidence="4" id="KW-1185">Reference proteome</keyword>
<feature type="region of interest" description="Disordered" evidence="1">
    <location>
        <begin position="594"/>
        <end position="628"/>
    </location>
</feature>
<name>A0A430HG86_9BURK</name>
<accession>A0A430HG86</accession>
<evidence type="ECO:0000259" key="2">
    <source>
        <dbReference type="Pfam" id="PF13719"/>
    </source>
</evidence>
<evidence type="ECO:0000256" key="1">
    <source>
        <dbReference type="SAM" id="MobiDB-lite"/>
    </source>
</evidence>
<feature type="region of interest" description="Disordered" evidence="1">
    <location>
        <begin position="106"/>
        <end position="165"/>
    </location>
</feature>
<dbReference type="NCBIfam" id="TIGR02098">
    <property type="entry name" value="MJ0042_CXXC"/>
    <property type="match status" value="1"/>
</dbReference>
<dbReference type="Proteomes" id="UP000278085">
    <property type="component" value="Unassembled WGS sequence"/>
</dbReference>
<comment type="caution">
    <text evidence="3">The sequence shown here is derived from an EMBL/GenBank/DDBJ whole genome shotgun (WGS) entry which is preliminary data.</text>
</comment>
<dbReference type="Pfam" id="PF11906">
    <property type="entry name" value="DUF3426"/>
    <property type="match status" value="1"/>
</dbReference>
<evidence type="ECO:0000313" key="3">
    <source>
        <dbReference type="EMBL" id="RSZ56521.1"/>
    </source>
</evidence>
<evidence type="ECO:0000313" key="4">
    <source>
        <dbReference type="Proteomes" id="UP000278085"/>
    </source>
</evidence>
<protein>
    <submittedName>
        <fullName evidence="3">DUF3426 domain-containing protein</fullName>
    </submittedName>
</protein>
<dbReference type="EMBL" id="RXLQ01000015">
    <property type="protein sequence ID" value="RSZ56521.1"/>
    <property type="molecule type" value="Genomic_DNA"/>
</dbReference>
<proteinExistence type="predicted"/>
<dbReference type="Pfam" id="PF13719">
    <property type="entry name" value="Zn_ribbon_5"/>
    <property type="match status" value="1"/>
</dbReference>
<feature type="compositionally biased region" description="Pro residues" evidence="1">
    <location>
        <begin position="107"/>
        <end position="126"/>
    </location>
</feature>
<dbReference type="InterPro" id="IPR021834">
    <property type="entry name" value="DUF3426"/>
</dbReference>
<dbReference type="AlphaFoldDB" id="A0A430HG86"/>